<dbReference type="OrthoDB" id="10266662at2759"/>
<reference evidence="4" key="1">
    <citation type="submission" date="2021-06" db="EMBL/GenBank/DDBJ databases">
        <authorList>
            <person name="Kallberg Y."/>
            <person name="Tangrot J."/>
            <person name="Rosling A."/>
        </authorList>
    </citation>
    <scope>NUCLEOTIDE SEQUENCE</scope>
    <source>
        <strain evidence="4">IN212</strain>
    </source>
</reference>
<evidence type="ECO:0000313" key="5">
    <source>
        <dbReference type="Proteomes" id="UP000789396"/>
    </source>
</evidence>
<dbReference type="GO" id="GO:0005730">
    <property type="term" value="C:nucleolus"/>
    <property type="evidence" value="ECO:0007669"/>
    <property type="project" value="TreeGrafter"/>
</dbReference>
<accession>A0A9N8Z5N4</accession>
<sequence>QLLDIWGTAEDKTRIAAFLNIRKLASIAPPPFIDLCLKGIYTTFVQYCKETTVFTIPSINLMSNCAVEMYGIDLKSSYQSAFNYIRQLAIHLRNSTNNKNEKTGTFIPLAPYLFDILHSAEVYRKPKLATLKPLDFSSTLKTPKAYLHTKVYQIKRHIKNSKNTKFNKQLQQFIEKKAFLKNSDPDSTPLGGYVKATKKIKEQRQKLMDVVYMTFLMLHIFINKF</sequence>
<evidence type="ECO:0000313" key="4">
    <source>
        <dbReference type="EMBL" id="CAG8475130.1"/>
    </source>
</evidence>
<comment type="caution">
    <text evidence="4">The sequence shown here is derived from an EMBL/GenBank/DDBJ whole genome shotgun (WGS) entry which is preliminary data.</text>
</comment>
<feature type="non-terminal residue" evidence="4">
    <location>
        <position position="1"/>
    </location>
</feature>
<keyword evidence="3" id="KW-0539">Nucleus</keyword>
<dbReference type="AlphaFoldDB" id="A0A9N8Z5N4"/>
<dbReference type="PANTHER" id="PTHR12687">
    <property type="entry name" value="NUCLEOLAR COMPLEX 2 AND RAD4-RELATED"/>
    <property type="match status" value="1"/>
</dbReference>
<name>A0A9N8Z5N4_9GLOM</name>
<protein>
    <submittedName>
        <fullName evidence="4">19479_t:CDS:1</fullName>
    </submittedName>
</protein>
<organism evidence="4 5">
    <name type="scientific">Racocetra fulgida</name>
    <dbReference type="NCBI Taxonomy" id="60492"/>
    <lineage>
        <taxon>Eukaryota</taxon>
        <taxon>Fungi</taxon>
        <taxon>Fungi incertae sedis</taxon>
        <taxon>Mucoromycota</taxon>
        <taxon>Glomeromycotina</taxon>
        <taxon>Glomeromycetes</taxon>
        <taxon>Diversisporales</taxon>
        <taxon>Gigasporaceae</taxon>
        <taxon>Racocetra</taxon>
    </lineage>
</organism>
<evidence type="ECO:0000256" key="3">
    <source>
        <dbReference type="ARBA" id="ARBA00023242"/>
    </source>
</evidence>
<comment type="subcellular location">
    <subcellularLocation>
        <location evidence="1">Nucleus</location>
    </subcellularLocation>
</comment>
<dbReference type="GO" id="GO:0005654">
    <property type="term" value="C:nucleoplasm"/>
    <property type="evidence" value="ECO:0007669"/>
    <property type="project" value="TreeGrafter"/>
</dbReference>
<comment type="similarity">
    <text evidence="2">Belongs to the NOC2 family.</text>
</comment>
<dbReference type="PANTHER" id="PTHR12687:SF4">
    <property type="entry name" value="NUCLEOLAR COMPLEX PROTEIN 2 HOMOLOG"/>
    <property type="match status" value="1"/>
</dbReference>
<dbReference type="Pfam" id="PF03715">
    <property type="entry name" value="Noc2"/>
    <property type="match status" value="1"/>
</dbReference>
<dbReference type="Proteomes" id="UP000789396">
    <property type="component" value="Unassembled WGS sequence"/>
</dbReference>
<dbReference type="GO" id="GO:0030691">
    <property type="term" value="C:Noc2p-Noc3p complex"/>
    <property type="evidence" value="ECO:0007669"/>
    <property type="project" value="TreeGrafter"/>
</dbReference>
<keyword evidence="5" id="KW-1185">Reference proteome</keyword>
<evidence type="ECO:0000256" key="1">
    <source>
        <dbReference type="ARBA" id="ARBA00004123"/>
    </source>
</evidence>
<gene>
    <name evidence="4" type="ORF">RFULGI_LOCUS1289</name>
</gene>
<dbReference type="InterPro" id="IPR005343">
    <property type="entry name" value="Noc2"/>
</dbReference>
<dbReference type="EMBL" id="CAJVPZ010000748">
    <property type="protein sequence ID" value="CAG8475130.1"/>
    <property type="molecule type" value="Genomic_DNA"/>
</dbReference>
<dbReference type="GO" id="GO:0030690">
    <property type="term" value="C:Noc1p-Noc2p complex"/>
    <property type="evidence" value="ECO:0007669"/>
    <property type="project" value="TreeGrafter"/>
</dbReference>
<dbReference type="GO" id="GO:0042273">
    <property type="term" value="P:ribosomal large subunit biogenesis"/>
    <property type="evidence" value="ECO:0007669"/>
    <property type="project" value="TreeGrafter"/>
</dbReference>
<proteinExistence type="inferred from homology"/>
<evidence type="ECO:0000256" key="2">
    <source>
        <dbReference type="ARBA" id="ARBA00005907"/>
    </source>
</evidence>